<keyword evidence="2" id="KW-1185">Reference proteome</keyword>
<dbReference type="AlphaFoldDB" id="A0A0D8XBR0"/>
<reference evidence="1 2" key="1">
    <citation type="submission" date="2013-11" db="EMBL/GenBank/DDBJ databases">
        <title>Draft genome of the bovine lungworm Dictyocaulus viviparus.</title>
        <authorList>
            <person name="Mitreva M."/>
        </authorList>
    </citation>
    <scope>NUCLEOTIDE SEQUENCE [LARGE SCALE GENOMIC DNA]</scope>
    <source>
        <strain evidence="1 2">HannoverDv2000</strain>
    </source>
</reference>
<dbReference type="Proteomes" id="UP000053766">
    <property type="component" value="Unassembled WGS sequence"/>
</dbReference>
<evidence type="ECO:0000313" key="1">
    <source>
        <dbReference type="EMBL" id="KJH39906.1"/>
    </source>
</evidence>
<evidence type="ECO:0000313" key="2">
    <source>
        <dbReference type="Proteomes" id="UP000053766"/>
    </source>
</evidence>
<accession>A0A0D8XBR0</accession>
<dbReference type="EMBL" id="KN719316">
    <property type="protein sequence ID" value="KJH39906.1"/>
    <property type="molecule type" value="Genomic_DNA"/>
</dbReference>
<protein>
    <submittedName>
        <fullName evidence="1">Uncharacterized protein</fullName>
    </submittedName>
</protein>
<name>A0A0D8XBR0_DICVI</name>
<sequence>MMTITLLGIAALEFLTRYGEKRYLMRRKSHKVKYFISSPPYTERTNDDL</sequence>
<gene>
    <name evidence="1" type="ORF">DICVIV_14192</name>
</gene>
<proteinExistence type="predicted"/>
<reference evidence="2" key="2">
    <citation type="journal article" date="2016" name="Sci. Rep.">
        <title>Dictyocaulus viviparus genome, variome and transcriptome elucidate lungworm biology and support future intervention.</title>
        <authorList>
            <person name="McNulty S.N."/>
            <person name="Strube C."/>
            <person name="Rosa B.A."/>
            <person name="Martin J.C."/>
            <person name="Tyagi R."/>
            <person name="Choi Y.J."/>
            <person name="Wang Q."/>
            <person name="Hallsworth Pepin K."/>
            <person name="Zhang X."/>
            <person name="Ozersky P."/>
            <person name="Wilson R.K."/>
            <person name="Sternberg P.W."/>
            <person name="Gasser R.B."/>
            <person name="Mitreva M."/>
        </authorList>
    </citation>
    <scope>NUCLEOTIDE SEQUENCE [LARGE SCALE GENOMIC DNA]</scope>
    <source>
        <strain evidence="2">HannoverDv2000</strain>
    </source>
</reference>
<organism evidence="1 2">
    <name type="scientific">Dictyocaulus viviparus</name>
    <name type="common">Bovine lungworm</name>
    <dbReference type="NCBI Taxonomy" id="29172"/>
    <lineage>
        <taxon>Eukaryota</taxon>
        <taxon>Metazoa</taxon>
        <taxon>Ecdysozoa</taxon>
        <taxon>Nematoda</taxon>
        <taxon>Chromadorea</taxon>
        <taxon>Rhabditida</taxon>
        <taxon>Rhabditina</taxon>
        <taxon>Rhabditomorpha</taxon>
        <taxon>Strongyloidea</taxon>
        <taxon>Metastrongylidae</taxon>
        <taxon>Dictyocaulus</taxon>
    </lineage>
</organism>